<dbReference type="GO" id="GO:0008239">
    <property type="term" value="F:dipeptidyl-peptidase activity"/>
    <property type="evidence" value="ECO:0007669"/>
    <property type="project" value="InterPro"/>
</dbReference>
<reference evidence="4" key="1">
    <citation type="submission" date="2021-05" db="EMBL/GenBank/DDBJ databases">
        <title>Energy efficiency and biological interactions define the core microbiome of deep oligotrophic groundwater.</title>
        <authorList>
            <person name="Mehrshad M."/>
            <person name="Lopez-Fernandez M."/>
            <person name="Bell E."/>
            <person name="Bernier-Latmani R."/>
            <person name="Bertilsson S."/>
            <person name="Dopson M."/>
        </authorList>
    </citation>
    <scope>NUCLEOTIDE SEQUENCE</scope>
    <source>
        <strain evidence="4">Modern_marine.mb.64</strain>
    </source>
</reference>
<gene>
    <name evidence="4" type="ORF">KJ970_11880</name>
</gene>
<dbReference type="PANTHER" id="PTHR38469">
    <property type="entry name" value="PERIPLASMIC PEPTIDASE SUBFAMILY S1B"/>
    <property type="match status" value="1"/>
</dbReference>
<sequence>MWMPSQLPELSDELKTAGLELDASILADLTAYPMGAVISLGRCPASFVSDHGLVVTNHHGAFGSIQHNSTEENNILEKGFLARTFDEELPRTPRKLHPPIVNE</sequence>
<dbReference type="InterPro" id="IPR019500">
    <property type="entry name" value="Pep_S46"/>
</dbReference>
<keyword evidence="3" id="KW-0378">Hydrolase</keyword>
<dbReference type="GO" id="GO:0006508">
    <property type="term" value="P:proteolysis"/>
    <property type="evidence" value="ECO:0007669"/>
    <property type="project" value="UniProtKB-KW"/>
</dbReference>
<dbReference type="Pfam" id="PF10459">
    <property type="entry name" value="Peptidase_S46"/>
    <property type="match status" value="1"/>
</dbReference>
<evidence type="ECO:0000256" key="1">
    <source>
        <dbReference type="ARBA" id="ARBA00022670"/>
    </source>
</evidence>
<dbReference type="AlphaFoldDB" id="A0A948W6Y0"/>
<evidence type="ECO:0000256" key="2">
    <source>
        <dbReference type="ARBA" id="ARBA00022729"/>
    </source>
</evidence>
<protein>
    <submittedName>
        <fullName evidence="4">S46 family peptidase</fullName>
    </submittedName>
</protein>
<comment type="caution">
    <text evidence="4">The sequence shown here is derived from an EMBL/GenBank/DDBJ whole genome shotgun (WGS) entry which is preliminary data.</text>
</comment>
<name>A0A948W6Y0_UNCEI</name>
<dbReference type="PANTHER" id="PTHR38469:SF1">
    <property type="entry name" value="PERIPLASMIC PEPTIDASE SUBFAMILY S1B"/>
    <property type="match status" value="1"/>
</dbReference>
<keyword evidence="1" id="KW-0645">Protease</keyword>
<evidence type="ECO:0000313" key="5">
    <source>
        <dbReference type="Proteomes" id="UP000777784"/>
    </source>
</evidence>
<organism evidence="4 5">
    <name type="scientific">Eiseniibacteriota bacterium</name>
    <dbReference type="NCBI Taxonomy" id="2212470"/>
    <lineage>
        <taxon>Bacteria</taxon>
        <taxon>Candidatus Eiseniibacteriota</taxon>
    </lineage>
</organism>
<evidence type="ECO:0000256" key="3">
    <source>
        <dbReference type="ARBA" id="ARBA00022801"/>
    </source>
</evidence>
<evidence type="ECO:0000313" key="4">
    <source>
        <dbReference type="EMBL" id="MBU2691615.1"/>
    </source>
</evidence>
<dbReference type="GO" id="GO:0070009">
    <property type="term" value="F:serine-type aminopeptidase activity"/>
    <property type="evidence" value="ECO:0007669"/>
    <property type="project" value="InterPro"/>
</dbReference>
<dbReference type="Proteomes" id="UP000777784">
    <property type="component" value="Unassembled WGS sequence"/>
</dbReference>
<accession>A0A948W6Y0</accession>
<proteinExistence type="predicted"/>
<keyword evidence="2" id="KW-0732">Signal</keyword>
<dbReference type="EMBL" id="JAHJDP010000067">
    <property type="protein sequence ID" value="MBU2691615.1"/>
    <property type="molecule type" value="Genomic_DNA"/>
</dbReference>